<protein>
    <submittedName>
        <fullName evidence="1">Uncharacterized protein</fullName>
    </submittedName>
</protein>
<dbReference type="EMBL" id="JAPZBO010000008">
    <property type="protein sequence ID" value="KAJ5308217.1"/>
    <property type="molecule type" value="Genomic_DNA"/>
</dbReference>
<dbReference type="Pfam" id="PF13302">
    <property type="entry name" value="Acetyltransf_3"/>
    <property type="match status" value="1"/>
</dbReference>
<evidence type="ECO:0000313" key="2">
    <source>
        <dbReference type="Proteomes" id="UP001147746"/>
    </source>
</evidence>
<sequence length="226" mass="25188">MIRPVGIPIEAGTALPPPRKSFTGRSVSLEPLSPTHIDGLWEIIGQPDQVGVWTYIPTEPLPGKEAFTELLTGFCKSQDPVFYALVDPSGNPLGFFSLMRMDLKNRVVELGYVIFSPLLQRTTAATEAFYLIAAAVFGELGYRRLEWKCDNLNAPSKKAAARFGFTEEGVFRQHLIIKGRNRDTAWFSIVDTEWPGLKSSFKKWLDPVNFDVDGNQLCSLTSFRGA</sequence>
<dbReference type="GO" id="GO:0008999">
    <property type="term" value="F:protein-N-terminal-alanine acetyltransferase activity"/>
    <property type="evidence" value="ECO:0007669"/>
    <property type="project" value="TreeGrafter"/>
</dbReference>
<evidence type="ECO:0000313" key="1">
    <source>
        <dbReference type="EMBL" id="KAJ5308217.1"/>
    </source>
</evidence>
<dbReference type="PANTHER" id="PTHR43441">
    <property type="entry name" value="RIBOSOMAL-PROTEIN-SERINE ACETYLTRANSFERASE"/>
    <property type="match status" value="1"/>
</dbReference>
<reference evidence="1" key="2">
    <citation type="journal article" date="2023" name="IMA Fungus">
        <title>Comparative genomic study of the Penicillium genus elucidates a diverse pangenome and 15 lateral gene transfer events.</title>
        <authorList>
            <person name="Petersen C."/>
            <person name="Sorensen T."/>
            <person name="Nielsen M.R."/>
            <person name="Sondergaard T.E."/>
            <person name="Sorensen J.L."/>
            <person name="Fitzpatrick D.A."/>
            <person name="Frisvad J.C."/>
            <person name="Nielsen K.L."/>
        </authorList>
    </citation>
    <scope>NUCLEOTIDE SEQUENCE</scope>
    <source>
        <strain evidence="1">IBT 21472</strain>
    </source>
</reference>
<dbReference type="SUPFAM" id="SSF55729">
    <property type="entry name" value="Acyl-CoA N-acyltransferases (Nat)"/>
    <property type="match status" value="1"/>
</dbReference>
<reference evidence="1" key="1">
    <citation type="submission" date="2022-12" db="EMBL/GenBank/DDBJ databases">
        <authorList>
            <person name="Petersen C."/>
        </authorList>
    </citation>
    <scope>NUCLEOTIDE SEQUENCE</scope>
    <source>
        <strain evidence="1">IBT 21472</strain>
    </source>
</reference>
<dbReference type="Proteomes" id="UP001147746">
    <property type="component" value="Unassembled WGS sequence"/>
</dbReference>
<dbReference type="AlphaFoldDB" id="A0A9W9GZH4"/>
<dbReference type="Gene3D" id="3.40.630.30">
    <property type="match status" value="1"/>
</dbReference>
<dbReference type="PANTHER" id="PTHR43441:SF2">
    <property type="entry name" value="FAMILY ACETYLTRANSFERASE, PUTATIVE (AFU_ORTHOLOGUE AFUA_7G00850)-RELATED"/>
    <property type="match status" value="1"/>
</dbReference>
<dbReference type="InterPro" id="IPR000182">
    <property type="entry name" value="GNAT_dom"/>
</dbReference>
<dbReference type="InterPro" id="IPR051908">
    <property type="entry name" value="Ribosomal_N-acetyltransferase"/>
</dbReference>
<dbReference type="InterPro" id="IPR016181">
    <property type="entry name" value="Acyl_CoA_acyltransferase"/>
</dbReference>
<name>A0A9W9GZH4_9EURO</name>
<keyword evidence="2" id="KW-1185">Reference proteome</keyword>
<dbReference type="FunFam" id="3.40.630.30:FF:000047">
    <property type="entry name" value="Acetyltransferase, GNAT family"/>
    <property type="match status" value="1"/>
</dbReference>
<dbReference type="GO" id="GO:1990189">
    <property type="term" value="F:protein N-terminal-serine acetyltransferase activity"/>
    <property type="evidence" value="ECO:0007669"/>
    <property type="project" value="TreeGrafter"/>
</dbReference>
<dbReference type="OrthoDB" id="41238at2759"/>
<gene>
    <name evidence="1" type="ORF">N7476_008873</name>
</gene>
<proteinExistence type="predicted"/>
<dbReference type="PROSITE" id="PS51186">
    <property type="entry name" value="GNAT"/>
    <property type="match status" value="1"/>
</dbReference>
<accession>A0A9W9GZH4</accession>
<comment type="caution">
    <text evidence="1">The sequence shown here is derived from an EMBL/GenBank/DDBJ whole genome shotgun (WGS) entry which is preliminary data.</text>
</comment>
<organism evidence="1 2">
    <name type="scientific">Penicillium atrosanguineum</name>
    <dbReference type="NCBI Taxonomy" id="1132637"/>
    <lineage>
        <taxon>Eukaryota</taxon>
        <taxon>Fungi</taxon>
        <taxon>Dikarya</taxon>
        <taxon>Ascomycota</taxon>
        <taxon>Pezizomycotina</taxon>
        <taxon>Eurotiomycetes</taxon>
        <taxon>Eurotiomycetidae</taxon>
        <taxon>Eurotiales</taxon>
        <taxon>Aspergillaceae</taxon>
        <taxon>Penicillium</taxon>
    </lineage>
</organism>